<dbReference type="KEGG" id="pseb:EOK75_03905"/>
<feature type="chain" id="PRO_5020396297" description="ABC-type transport auxiliary lipoprotein component domain-containing protein" evidence="1">
    <location>
        <begin position="35"/>
        <end position="210"/>
    </location>
</feature>
<proteinExistence type="predicted"/>
<reference evidence="3 4" key="1">
    <citation type="submission" date="2019-05" db="EMBL/GenBank/DDBJ databases">
        <title>Pseudorhodobacter turbinis sp. nov., isolated from the gut of the Korean turban shell.</title>
        <authorList>
            <person name="Jeong Y.-S."/>
            <person name="Kang W.-R."/>
            <person name="Bae J.-W."/>
        </authorList>
    </citation>
    <scope>NUCLEOTIDE SEQUENCE [LARGE SCALE GENOMIC DNA]</scope>
    <source>
        <strain evidence="3 4">S12M18</strain>
    </source>
</reference>
<organism evidence="3 4">
    <name type="scientific">Pseudorhodobacter turbinis</name>
    <dbReference type="NCBI Taxonomy" id="2500533"/>
    <lineage>
        <taxon>Bacteria</taxon>
        <taxon>Pseudomonadati</taxon>
        <taxon>Pseudomonadota</taxon>
        <taxon>Alphaproteobacteria</taxon>
        <taxon>Rhodobacterales</taxon>
        <taxon>Paracoccaceae</taxon>
        <taxon>Pseudorhodobacter</taxon>
    </lineage>
</organism>
<dbReference type="Pfam" id="PF03886">
    <property type="entry name" value="ABC_trans_aux"/>
    <property type="match status" value="1"/>
</dbReference>
<evidence type="ECO:0000313" key="3">
    <source>
        <dbReference type="EMBL" id="QCO55005.1"/>
    </source>
</evidence>
<dbReference type="OrthoDB" id="9808689at2"/>
<accession>A0A4P8EEZ0</accession>
<dbReference type="SUPFAM" id="SSF159594">
    <property type="entry name" value="XCC0632-like"/>
    <property type="match status" value="1"/>
</dbReference>
<feature type="domain" description="ABC-type transport auxiliary lipoprotein component" evidence="2">
    <location>
        <begin position="35"/>
        <end position="195"/>
    </location>
</feature>
<keyword evidence="4" id="KW-1185">Reference proteome</keyword>
<dbReference type="RefSeq" id="WP_137192671.1">
    <property type="nucleotide sequence ID" value="NZ_CP039964.1"/>
</dbReference>
<evidence type="ECO:0000313" key="4">
    <source>
        <dbReference type="Proteomes" id="UP000298631"/>
    </source>
</evidence>
<name>A0A4P8EEZ0_9RHOB</name>
<dbReference type="Gene3D" id="3.40.50.10610">
    <property type="entry name" value="ABC-type transport auxiliary lipoprotein component"/>
    <property type="match status" value="1"/>
</dbReference>
<keyword evidence="1" id="KW-0732">Signal</keyword>
<dbReference type="AlphaFoldDB" id="A0A4P8EEZ0"/>
<dbReference type="InterPro" id="IPR005586">
    <property type="entry name" value="ABC_trans_aux"/>
</dbReference>
<gene>
    <name evidence="3" type="ORF">EOK75_03905</name>
</gene>
<dbReference type="EMBL" id="CP039964">
    <property type="protein sequence ID" value="QCO55005.1"/>
    <property type="molecule type" value="Genomic_DNA"/>
</dbReference>
<evidence type="ECO:0000256" key="1">
    <source>
        <dbReference type="SAM" id="SignalP"/>
    </source>
</evidence>
<protein>
    <recommendedName>
        <fullName evidence="2">ABC-type transport auxiliary lipoprotein component domain-containing protein</fullName>
    </recommendedName>
</protein>
<evidence type="ECO:0000259" key="2">
    <source>
        <dbReference type="Pfam" id="PF03886"/>
    </source>
</evidence>
<sequence length="210" mass="22450">MTLRPLLLALCTVALLPGCSAISVLSGAATPLDAYDLNAPASPPQARSTSARQVVVELPTAPGALATDRILIRPHPLQAAYLPEAKWTEETPTMLQTLMVRSLEDSNAFRFVGRRPLGASGDYALLSELTDFQAETTADGKAATIRLRLTARLVREDDARVLSSRSFTSSANVASTETLALVEGFNTANQAMLSEVTQWVLASLNIGLKR</sequence>
<feature type="signal peptide" evidence="1">
    <location>
        <begin position="1"/>
        <end position="34"/>
    </location>
</feature>
<dbReference type="Proteomes" id="UP000298631">
    <property type="component" value="Chromosome"/>
</dbReference>